<sequence>MQFGKGGGSSPPGSITNDDTTSHESGGHERKEAGDEFLLGDDYVPPTGLKKWMQMRIGDWPVYSLFLGLGQIIAANSYQITLLTGEVGQTATKLYGIATVYLITSILWWFFFRFFKSVLVLTVPWFLYGLAFLIIGVAHFEPNSFNRGWIQNVGSGIYAAASSSGSIFFSLNFGDESGAPVKKWVFRACLIQGTQQAYVIALWYWGSTLTKATNAGNLNVQGNITNTWRMTFVPFS</sequence>
<evidence type="ECO:0000256" key="1">
    <source>
        <dbReference type="SAM" id="MobiDB-lite"/>
    </source>
</evidence>
<accession>A0A9W9G5N2</accession>
<dbReference type="PANTHER" id="PTHR47182:SF2">
    <property type="entry name" value="CELL WALL ALPHA-1,3-GLUCAN SYNTHASE AGS1"/>
    <property type="match status" value="1"/>
</dbReference>
<organism evidence="4 5">
    <name type="scientific">Penicillium argentinense</name>
    <dbReference type="NCBI Taxonomy" id="1131581"/>
    <lineage>
        <taxon>Eukaryota</taxon>
        <taxon>Fungi</taxon>
        <taxon>Dikarya</taxon>
        <taxon>Ascomycota</taxon>
        <taxon>Pezizomycotina</taxon>
        <taxon>Eurotiomycetes</taxon>
        <taxon>Eurotiomycetidae</taxon>
        <taxon>Eurotiales</taxon>
        <taxon>Aspergillaceae</taxon>
        <taxon>Penicillium</taxon>
    </lineage>
</organism>
<keyword evidence="2" id="KW-0472">Membrane</keyword>
<dbReference type="AlphaFoldDB" id="A0A9W9G5N2"/>
<comment type="caution">
    <text evidence="4">The sequence shown here is derived from an EMBL/GenBank/DDBJ whole genome shotgun (WGS) entry which is preliminary data.</text>
</comment>
<dbReference type="Proteomes" id="UP001149074">
    <property type="component" value="Unassembled WGS sequence"/>
</dbReference>
<feature type="transmembrane region" description="Helical" evidence="2">
    <location>
        <begin position="184"/>
        <end position="205"/>
    </location>
</feature>
<name>A0A9W9G5N2_9EURO</name>
<dbReference type="InterPro" id="IPR058655">
    <property type="entry name" value="Mok11-14/Ags1-like"/>
</dbReference>
<keyword evidence="5" id="KW-1185">Reference proteome</keyword>
<evidence type="ECO:0000313" key="4">
    <source>
        <dbReference type="EMBL" id="KAJ5112553.1"/>
    </source>
</evidence>
<feature type="domain" description="Cell wall alpha-1,3-glucan synthase Mok11-14/Ags1-like transmembrane" evidence="3">
    <location>
        <begin position="51"/>
        <end position="232"/>
    </location>
</feature>
<feature type="transmembrane region" description="Helical" evidence="2">
    <location>
        <begin position="92"/>
        <end position="111"/>
    </location>
</feature>
<dbReference type="RefSeq" id="XP_056480326.1">
    <property type="nucleotide sequence ID" value="XM_056613102.1"/>
</dbReference>
<reference evidence="4" key="2">
    <citation type="journal article" date="2023" name="IMA Fungus">
        <title>Comparative genomic study of the Penicillium genus elucidates a diverse pangenome and 15 lateral gene transfer events.</title>
        <authorList>
            <person name="Petersen C."/>
            <person name="Sorensen T."/>
            <person name="Nielsen M.R."/>
            <person name="Sondergaard T.E."/>
            <person name="Sorensen J.L."/>
            <person name="Fitzpatrick D.A."/>
            <person name="Frisvad J.C."/>
            <person name="Nielsen K.L."/>
        </authorList>
    </citation>
    <scope>NUCLEOTIDE SEQUENCE</scope>
    <source>
        <strain evidence="4">IBT 30761</strain>
    </source>
</reference>
<proteinExistence type="predicted"/>
<dbReference type="GO" id="GO:0047657">
    <property type="term" value="F:alpha-1,3-glucan synthase activity"/>
    <property type="evidence" value="ECO:0007669"/>
    <property type="project" value="TreeGrafter"/>
</dbReference>
<dbReference type="EMBL" id="JAPQKI010000001">
    <property type="protein sequence ID" value="KAJ5112553.1"/>
    <property type="molecule type" value="Genomic_DNA"/>
</dbReference>
<dbReference type="InterPro" id="IPR058654">
    <property type="entry name" value="Mok11-14/Ags1-like_TM"/>
</dbReference>
<feature type="transmembrane region" description="Helical" evidence="2">
    <location>
        <begin position="152"/>
        <end position="172"/>
    </location>
</feature>
<dbReference type="PANTHER" id="PTHR47182">
    <property type="entry name" value="CELL WALL ALPHA-1,3-GLUCAN SYNTHASE AGS1-RELATED"/>
    <property type="match status" value="1"/>
</dbReference>
<dbReference type="GO" id="GO:0070600">
    <property type="term" value="P:fungal-type cell wall (1-&gt;3)-alpha-glucan biosynthetic process"/>
    <property type="evidence" value="ECO:0007669"/>
    <property type="project" value="TreeGrafter"/>
</dbReference>
<gene>
    <name evidence="4" type="ORF">N7532_000598</name>
</gene>
<evidence type="ECO:0000313" key="5">
    <source>
        <dbReference type="Proteomes" id="UP001149074"/>
    </source>
</evidence>
<keyword evidence="2" id="KW-1133">Transmembrane helix</keyword>
<dbReference type="GeneID" id="81352081"/>
<feature type="region of interest" description="Disordered" evidence="1">
    <location>
        <begin position="1"/>
        <end position="30"/>
    </location>
</feature>
<reference evidence="4" key="1">
    <citation type="submission" date="2022-11" db="EMBL/GenBank/DDBJ databases">
        <authorList>
            <person name="Petersen C."/>
        </authorList>
    </citation>
    <scope>NUCLEOTIDE SEQUENCE</scope>
    <source>
        <strain evidence="4">IBT 30761</strain>
    </source>
</reference>
<feature type="compositionally biased region" description="Gly residues" evidence="1">
    <location>
        <begin position="1"/>
        <end position="10"/>
    </location>
</feature>
<dbReference type="OrthoDB" id="512920at2759"/>
<feature type="compositionally biased region" description="Basic and acidic residues" evidence="1">
    <location>
        <begin position="20"/>
        <end position="30"/>
    </location>
</feature>
<evidence type="ECO:0000259" key="3">
    <source>
        <dbReference type="Pfam" id="PF26127"/>
    </source>
</evidence>
<feature type="transmembrane region" description="Helical" evidence="2">
    <location>
        <begin position="60"/>
        <end position="80"/>
    </location>
</feature>
<protein>
    <submittedName>
        <fullName evidence="4">3-isopropylmalate dehydratase</fullName>
    </submittedName>
</protein>
<keyword evidence="2" id="KW-0812">Transmembrane</keyword>
<evidence type="ECO:0000256" key="2">
    <source>
        <dbReference type="SAM" id="Phobius"/>
    </source>
</evidence>
<dbReference type="GO" id="GO:0009277">
    <property type="term" value="C:fungal-type cell wall"/>
    <property type="evidence" value="ECO:0007669"/>
    <property type="project" value="TreeGrafter"/>
</dbReference>
<feature type="transmembrane region" description="Helical" evidence="2">
    <location>
        <begin position="118"/>
        <end position="140"/>
    </location>
</feature>
<dbReference type="Pfam" id="PF26127">
    <property type="entry name" value="12TM_Mok13"/>
    <property type="match status" value="1"/>
</dbReference>